<feature type="domain" description="VanZ-like" evidence="2">
    <location>
        <begin position="39"/>
        <end position="115"/>
    </location>
</feature>
<geneLocation type="plasmid" evidence="4 5">
    <name>p4</name>
</geneLocation>
<feature type="transmembrane region" description="Helical" evidence="1">
    <location>
        <begin position="100"/>
        <end position="120"/>
    </location>
</feature>
<name>A0A0N7I927_AZOBR</name>
<evidence type="ECO:0000313" key="4">
    <source>
        <dbReference type="EMBL" id="QCO13496.1"/>
    </source>
</evidence>
<feature type="transmembrane region" description="Helical" evidence="1">
    <location>
        <begin position="68"/>
        <end position="88"/>
    </location>
</feature>
<dbReference type="EMBL" id="CP032343">
    <property type="protein sequence ID" value="QCO13496.1"/>
    <property type="molecule type" value="Genomic_DNA"/>
</dbReference>
<dbReference type="NCBIfam" id="NF037970">
    <property type="entry name" value="vanZ_1"/>
    <property type="match status" value="1"/>
</dbReference>
<dbReference type="RefSeq" id="WP_059399634.1">
    <property type="nucleotide sequence ID" value="NZ_CP012917.1"/>
</dbReference>
<accession>A0A0N7I927</accession>
<gene>
    <name evidence="4" type="ORF">D3868_31390</name>
    <name evidence="3" type="ORF">SIM66_05670</name>
</gene>
<evidence type="ECO:0000313" key="3">
    <source>
        <dbReference type="EMBL" id="MDX5950682.1"/>
    </source>
</evidence>
<dbReference type="InterPro" id="IPR006976">
    <property type="entry name" value="VanZ-like"/>
</dbReference>
<dbReference type="Proteomes" id="UP000298774">
    <property type="component" value="Plasmid p4"/>
</dbReference>
<dbReference type="PANTHER" id="PTHR28008:SF1">
    <property type="entry name" value="DOMAIN PROTEIN, PUTATIVE (AFU_ORTHOLOGUE AFUA_3G10980)-RELATED"/>
    <property type="match status" value="1"/>
</dbReference>
<reference evidence="3 6" key="2">
    <citation type="submission" date="2023-11" db="EMBL/GenBank/DDBJ databases">
        <title>MicrobeMod: A computational toolkit for identifying prokaryotic methylation and restriction-modification with nanopore sequencing.</title>
        <authorList>
            <person name="Crits-Christoph A."/>
            <person name="Kang S.C."/>
            <person name="Lee H."/>
            <person name="Ostrov N."/>
        </authorList>
    </citation>
    <scope>NUCLEOTIDE SEQUENCE [LARGE SCALE GENOMIC DNA]</scope>
    <source>
        <strain evidence="3 6">ATCC 29145</strain>
    </source>
</reference>
<evidence type="ECO:0000313" key="6">
    <source>
        <dbReference type="Proteomes" id="UP001277471"/>
    </source>
</evidence>
<sequence>MTFRPLPLVWRRLALCALLGLMGIAFWAALQPQLAPSGLYGFDKLVHAGAFGLLTLLGILASASRRAAALAVLAVFALGAAIEVAQSFVPGREASLSDLAGDAVGIALGIMSVRLGHRAIQRARRARRARHGIVTQPAAFASLPE</sequence>
<reference evidence="4 5" key="1">
    <citation type="submission" date="2018-09" db="EMBL/GenBank/DDBJ databases">
        <title>Whole genome based analysis of evolution and adaptive divergence in Indian and Brazilian strains of Azospirillum brasilense.</title>
        <authorList>
            <person name="Singh C."/>
            <person name="Tripathi A.K."/>
        </authorList>
    </citation>
    <scope>NUCLEOTIDE SEQUENCE [LARGE SCALE GENOMIC DNA]</scope>
    <source>
        <strain evidence="4 5">MTCC4038</strain>
        <plasmid evidence="4 5">p4</plasmid>
    </source>
</reference>
<dbReference type="PANTHER" id="PTHR28008">
    <property type="entry name" value="DOMAIN PROTEIN, PUTATIVE (AFU_ORTHOLOGUE AFUA_3G10980)-RELATED"/>
    <property type="match status" value="1"/>
</dbReference>
<keyword evidence="4" id="KW-0614">Plasmid</keyword>
<evidence type="ECO:0000313" key="5">
    <source>
        <dbReference type="Proteomes" id="UP000298774"/>
    </source>
</evidence>
<proteinExistence type="predicted"/>
<dbReference type="GeneID" id="56448768"/>
<organism evidence="4 5">
    <name type="scientific">Azospirillum brasilense</name>
    <dbReference type="NCBI Taxonomy" id="192"/>
    <lineage>
        <taxon>Bacteria</taxon>
        <taxon>Pseudomonadati</taxon>
        <taxon>Pseudomonadota</taxon>
        <taxon>Alphaproteobacteria</taxon>
        <taxon>Rhodospirillales</taxon>
        <taxon>Azospirillaceae</taxon>
        <taxon>Azospirillum</taxon>
    </lineage>
</organism>
<dbReference type="AlphaFoldDB" id="A0A0N7I927"/>
<protein>
    <submittedName>
        <fullName evidence="3">VanZ family protein</fullName>
    </submittedName>
</protein>
<keyword evidence="1" id="KW-1133">Transmembrane helix</keyword>
<dbReference type="Proteomes" id="UP001277471">
    <property type="component" value="Unassembled WGS sequence"/>
</dbReference>
<keyword evidence="1" id="KW-0812">Transmembrane</keyword>
<evidence type="ECO:0000259" key="2">
    <source>
        <dbReference type="Pfam" id="PF04892"/>
    </source>
</evidence>
<dbReference type="KEGG" id="abf:AMK58_25850"/>
<dbReference type="EMBL" id="JAWXYC010000002">
    <property type="protein sequence ID" value="MDX5950682.1"/>
    <property type="molecule type" value="Genomic_DNA"/>
</dbReference>
<evidence type="ECO:0000256" key="1">
    <source>
        <dbReference type="SAM" id="Phobius"/>
    </source>
</evidence>
<dbReference type="Pfam" id="PF04892">
    <property type="entry name" value="VanZ"/>
    <property type="match status" value="1"/>
</dbReference>
<keyword evidence="6" id="KW-1185">Reference proteome</keyword>
<keyword evidence="1" id="KW-0472">Membrane</keyword>
<feature type="transmembrane region" description="Helical" evidence="1">
    <location>
        <begin position="44"/>
        <end position="61"/>
    </location>
</feature>